<keyword evidence="12" id="KW-1185">Reference proteome</keyword>
<dbReference type="HOGENOM" id="CLU_025866_0_0_1"/>
<dbReference type="Pfam" id="PF04389">
    <property type="entry name" value="Peptidase_M28"/>
    <property type="match status" value="1"/>
</dbReference>
<dbReference type="SUPFAM" id="SSF53187">
    <property type="entry name" value="Zn-dependent exopeptidases"/>
    <property type="match status" value="1"/>
</dbReference>
<keyword evidence="5 9" id="KW-0732">Signal</keyword>
<evidence type="ECO:0000256" key="5">
    <source>
        <dbReference type="ARBA" id="ARBA00022729"/>
    </source>
</evidence>
<dbReference type="InterPro" id="IPR007484">
    <property type="entry name" value="Peptidase_M28"/>
</dbReference>
<evidence type="ECO:0000256" key="3">
    <source>
        <dbReference type="ARBA" id="ARBA00022670"/>
    </source>
</evidence>
<comment type="caution">
    <text evidence="11">The sequence shown here is derived from an EMBL/GenBank/DDBJ whole genome shotgun (WGS) entry which is preliminary data.</text>
</comment>
<evidence type="ECO:0000313" key="12">
    <source>
        <dbReference type="Proteomes" id="UP000007148"/>
    </source>
</evidence>
<keyword evidence="6 9" id="KW-0378">Hydrolase</keyword>
<evidence type="ECO:0000256" key="4">
    <source>
        <dbReference type="ARBA" id="ARBA00022723"/>
    </source>
</evidence>
<accession>G4T7C9</accession>
<dbReference type="EC" id="3.4.-.-" evidence="9"/>
<comment type="similarity">
    <text evidence="8">Belongs to the peptidase M28 family. M28E subfamily.</text>
</comment>
<evidence type="ECO:0000256" key="9">
    <source>
        <dbReference type="RuleBase" id="RU361240"/>
    </source>
</evidence>
<dbReference type="InterPro" id="IPR045175">
    <property type="entry name" value="M28_fam"/>
</dbReference>
<evidence type="ECO:0000256" key="1">
    <source>
        <dbReference type="ARBA" id="ARBA00001947"/>
    </source>
</evidence>
<evidence type="ECO:0000256" key="2">
    <source>
        <dbReference type="ARBA" id="ARBA00022438"/>
    </source>
</evidence>
<feature type="signal peptide" evidence="9">
    <location>
        <begin position="1"/>
        <end position="17"/>
    </location>
</feature>
<feature type="chain" id="PRO_5005132218" description="Peptide hydrolase" evidence="9">
    <location>
        <begin position="18"/>
        <end position="397"/>
    </location>
</feature>
<dbReference type="CDD" id="cd03879">
    <property type="entry name" value="M28_AAP"/>
    <property type="match status" value="1"/>
</dbReference>
<evidence type="ECO:0000256" key="7">
    <source>
        <dbReference type="ARBA" id="ARBA00022833"/>
    </source>
</evidence>
<dbReference type="OMA" id="QPFSEFH"/>
<evidence type="ECO:0000259" key="10">
    <source>
        <dbReference type="Pfam" id="PF04389"/>
    </source>
</evidence>
<dbReference type="Proteomes" id="UP000007148">
    <property type="component" value="Unassembled WGS sequence"/>
</dbReference>
<sequence>MKAQVALLLTALHFSYAVPTGQTILSPVHDSINRGRLVFENKLASLPHSWPGIELDLNQRRLVQFEDSEPVWITELEKIYAKASGAKFFDITDTQPSTAFHTVDSKPYPKPNCSDTVQEVISYLSTKGPKSNLATFTSFRTRYYRSDTGKQSQEWLLGRIYEITSAASTRDDIDIAEFAHSWGQNSIIAKIPGTNPSGSIIISAHQDSINTWPFFPAPGADDDGSGTVTILEAYRVLLEAGFKPKNDIEFHWYSAEEGGLLGSQAVATDYRQNKAKVLAQIQFDMTAFVKKGTREEVGVITDYVDPNVVKFVQQLIKAYLSIPYVETKCGYACSDHASWSKNGYPSSFAIESSFENSNHDIHSTRDTMDLPEFSFEHMLEFSKLAVAFAIELADYKP</sequence>
<keyword evidence="7 9" id="KW-0862">Zinc</keyword>
<dbReference type="AlphaFoldDB" id="G4T7C9"/>
<proteinExistence type="inferred from homology"/>
<dbReference type="GO" id="GO:0008235">
    <property type="term" value="F:metalloexopeptidase activity"/>
    <property type="evidence" value="ECO:0007669"/>
    <property type="project" value="InterPro"/>
</dbReference>
<name>G4T7C9_SERID</name>
<gene>
    <name evidence="11" type="ORF">PIIN_01065</name>
</gene>
<dbReference type="STRING" id="1109443.G4T7C9"/>
<dbReference type="Gene3D" id="3.40.630.10">
    <property type="entry name" value="Zn peptidases"/>
    <property type="match status" value="1"/>
</dbReference>
<dbReference type="MEROPS" id="M28.006"/>
<feature type="domain" description="Peptidase M28" evidence="10">
    <location>
        <begin position="187"/>
        <end position="369"/>
    </location>
</feature>
<dbReference type="FunFam" id="3.40.630.10:FF:000042">
    <property type="entry name" value="Peptide hydrolase"/>
    <property type="match status" value="1"/>
</dbReference>
<dbReference type="PANTHER" id="PTHR12147">
    <property type="entry name" value="METALLOPEPTIDASE M28 FAMILY MEMBER"/>
    <property type="match status" value="1"/>
</dbReference>
<dbReference type="OrthoDB" id="2214at2759"/>
<keyword evidence="3 9" id="KW-0645">Protease</keyword>
<dbReference type="PANTHER" id="PTHR12147:SF56">
    <property type="entry name" value="AMINOPEPTIDASE YDR415C-RELATED"/>
    <property type="match status" value="1"/>
</dbReference>
<dbReference type="EMBL" id="CAFZ01000011">
    <property type="protein sequence ID" value="CCA67232.1"/>
    <property type="molecule type" value="Genomic_DNA"/>
</dbReference>
<evidence type="ECO:0000313" key="11">
    <source>
        <dbReference type="EMBL" id="CCA67232.1"/>
    </source>
</evidence>
<keyword evidence="2 11" id="KW-0031">Aminopeptidase</keyword>
<dbReference type="eggNOG" id="KOG2195">
    <property type="taxonomic scope" value="Eukaryota"/>
</dbReference>
<dbReference type="InParanoid" id="G4T7C9"/>
<evidence type="ECO:0000256" key="6">
    <source>
        <dbReference type="ARBA" id="ARBA00022801"/>
    </source>
</evidence>
<comment type="cofactor">
    <cofactor evidence="1">
        <name>Zn(2+)</name>
        <dbReference type="ChEBI" id="CHEBI:29105"/>
    </cofactor>
</comment>
<dbReference type="GO" id="GO:0004177">
    <property type="term" value="F:aminopeptidase activity"/>
    <property type="evidence" value="ECO:0007669"/>
    <property type="project" value="UniProtKB-KW"/>
</dbReference>
<organism evidence="11 12">
    <name type="scientific">Serendipita indica (strain DSM 11827)</name>
    <name type="common">Root endophyte fungus</name>
    <name type="synonym">Piriformospora indica</name>
    <dbReference type="NCBI Taxonomy" id="1109443"/>
    <lineage>
        <taxon>Eukaryota</taxon>
        <taxon>Fungi</taxon>
        <taxon>Dikarya</taxon>
        <taxon>Basidiomycota</taxon>
        <taxon>Agaricomycotina</taxon>
        <taxon>Agaricomycetes</taxon>
        <taxon>Sebacinales</taxon>
        <taxon>Serendipitaceae</taxon>
        <taxon>Serendipita</taxon>
    </lineage>
</organism>
<keyword evidence="4 9" id="KW-0479">Metal-binding</keyword>
<evidence type="ECO:0000256" key="8">
    <source>
        <dbReference type="ARBA" id="ARBA00043962"/>
    </source>
</evidence>
<protein>
    <recommendedName>
        <fullName evidence="9">Peptide hydrolase</fullName>
        <ecNumber evidence="9">3.4.-.-</ecNumber>
    </recommendedName>
</protein>
<dbReference type="GO" id="GO:0046872">
    <property type="term" value="F:metal ion binding"/>
    <property type="evidence" value="ECO:0007669"/>
    <property type="project" value="UniProtKB-KW"/>
</dbReference>
<dbReference type="GO" id="GO:0006508">
    <property type="term" value="P:proteolysis"/>
    <property type="evidence" value="ECO:0007669"/>
    <property type="project" value="UniProtKB-KW"/>
</dbReference>
<reference evidence="11 12" key="1">
    <citation type="journal article" date="2011" name="PLoS Pathog.">
        <title>Endophytic Life Strategies Decoded by Genome and Transcriptome Analyses of the Mutualistic Root Symbiont Piriformospora indica.</title>
        <authorList>
            <person name="Zuccaro A."/>
            <person name="Lahrmann U."/>
            <person name="Guldener U."/>
            <person name="Langen G."/>
            <person name="Pfiffi S."/>
            <person name="Biedenkopf D."/>
            <person name="Wong P."/>
            <person name="Samans B."/>
            <person name="Grimm C."/>
            <person name="Basiewicz M."/>
            <person name="Murat C."/>
            <person name="Martin F."/>
            <person name="Kogel K.H."/>
        </authorList>
    </citation>
    <scope>NUCLEOTIDE SEQUENCE [LARGE SCALE GENOMIC DNA]</scope>
    <source>
        <strain evidence="11 12">DSM 11827</strain>
    </source>
</reference>